<accession>A0A8C9TU88</accession>
<sequence length="127" mass="13485">VCCRSRLWCFLVGYGPRHAYQGMSVSGQQTGAWSQYGSAQTTPSQVGYGSSDNYGLTLGQISQTSYGPGQTTGTQPQYGSAQTVASDLGYGSPASYGSSLGEWRCSGLCSTALPWQWCRTAATCRHD</sequence>
<dbReference type="Proteomes" id="UP000694397">
    <property type="component" value="Chromosome 24"/>
</dbReference>
<protein>
    <submittedName>
        <fullName evidence="1">Uncharacterized protein</fullName>
    </submittedName>
</protein>
<dbReference type="AlphaFoldDB" id="A0A8C9TU88"/>
<name>A0A8C9TU88_SCLFO</name>
<keyword evidence="2" id="KW-1185">Reference proteome</keyword>
<reference evidence="1" key="2">
    <citation type="submission" date="2025-08" db="UniProtKB">
        <authorList>
            <consortium name="Ensembl"/>
        </authorList>
    </citation>
    <scope>IDENTIFICATION</scope>
</reference>
<reference evidence="1 2" key="1">
    <citation type="submission" date="2019-04" db="EMBL/GenBank/DDBJ databases">
        <authorList>
            <consortium name="Wellcome Sanger Institute Data Sharing"/>
        </authorList>
    </citation>
    <scope>NUCLEOTIDE SEQUENCE [LARGE SCALE GENOMIC DNA]</scope>
</reference>
<proteinExistence type="predicted"/>
<dbReference type="Ensembl" id="ENSSFOT00015055459.1">
    <property type="protein sequence ID" value="ENSSFOP00015058579.1"/>
    <property type="gene ID" value="ENSSFOG00015030689.1"/>
</dbReference>
<evidence type="ECO:0000313" key="1">
    <source>
        <dbReference type="Ensembl" id="ENSSFOP00015058579.1"/>
    </source>
</evidence>
<reference evidence="1" key="3">
    <citation type="submission" date="2025-09" db="UniProtKB">
        <authorList>
            <consortium name="Ensembl"/>
        </authorList>
    </citation>
    <scope>IDENTIFICATION</scope>
</reference>
<organism evidence="1 2">
    <name type="scientific">Scleropages formosus</name>
    <name type="common">Asian bonytongue</name>
    <name type="synonym">Osteoglossum formosum</name>
    <dbReference type="NCBI Taxonomy" id="113540"/>
    <lineage>
        <taxon>Eukaryota</taxon>
        <taxon>Metazoa</taxon>
        <taxon>Chordata</taxon>
        <taxon>Craniata</taxon>
        <taxon>Vertebrata</taxon>
        <taxon>Euteleostomi</taxon>
        <taxon>Actinopterygii</taxon>
        <taxon>Neopterygii</taxon>
        <taxon>Teleostei</taxon>
        <taxon>Osteoglossocephala</taxon>
        <taxon>Osteoglossomorpha</taxon>
        <taxon>Osteoglossiformes</taxon>
        <taxon>Osteoglossidae</taxon>
        <taxon>Scleropages</taxon>
    </lineage>
</organism>
<evidence type="ECO:0000313" key="2">
    <source>
        <dbReference type="Proteomes" id="UP000694397"/>
    </source>
</evidence>